<dbReference type="Proteomes" id="UP000676336">
    <property type="component" value="Unassembled WGS sequence"/>
</dbReference>
<dbReference type="PANTHER" id="PTHR42748">
    <property type="entry name" value="NITROGEN METABOLITE REPRESSION PROTEIN NMRA FAMILY MEMBER"/>
    <property type="match status" value="1"/>
</dbReference>
<dbReference type="AlphaFoldDB" id="A0A8S3GDL2"/>
<dbReference type="EMBL" id="CAJOBI010291446">
    <property type="protein sequence ID" value="CAF5159478.1"/>
    <property type="molecule type" value="Genomic_DNA"/>
</dbReference>
<evidence type="ECO:0000256" key="1">
    <source>
        <dbReference type="ARBA" id="ARBA00006328"/>
    </source>
</evidence>
<proteinExistence type="inferred from homology"/>
<keyword evidence="2" id="KW-0521">NADP</keyword>
<evidence type="ECO:0000256" key="3">
    <source>
        <dbReference type="ARBA" id="ARBA00023002"/>
    </source>
</evidence>
<dbReference type="GO" id="GO:0016491">
    <property type="term" value="F:oxidoreductase activity"/>
    <property type="evidence" value="ECO:0007669"/>
    <property type="project" value="UniProtKB-KW"/>
</dbReference>
<protein>
    <recommendedName>
        <fullName evidence="4">NmrA-like family domain-containing protein 1</fullName>
    </recommendedName>
</protein>
<gene>
    <name evidence="6" type="ORF">SMN809_LOCUS64446</name>
</gene>
<dbReference type="GO" id="GO:0005634">
    <property type="term" value="C:nucleus"/>
    <property type="evidence" value="ECO:0007669"/>
    <property type="project" value="TreeGrafter"/>
</dbReference>
<feature type="domain" description="NmrA-like" evidence="5">
    <location>
        <begin position="3"/>
        <end position="126"/>
    </location>
</feature>
<comment type="caution">
    <text evidence="6">The sequence shown here is derived from an EMBL/GenBank/DDBJ whole genome shotgun (WGS) entry which is preliminary data.</text>
</comment>
<keyword evidence="3" id="KW-0560">Oxidoreductase</keyword>
<dbReference type="InterPro" id="IPR008030">
    <property type="entry name" value="NmrA-like"/>
</dbReference>
<evidence type="ECO:0000313" key="7">
    <source>
        <dbReference type="Proteomes" id="UP000676336"/>
    </source>
</evidence>
<evidence type="ECO:0000256" key="2">
    <source>
        <dbReference type="ARBA" id="ARBA00022857"/>
    </source>
</evidence>
<name>A0A8S3GDL2_9BILA</name>
<dbReference type="Gene3D" id="3.40.50.720">
    <property type="entry name" value="NAD(P)-binding Rossmann-like Domain"/>
    <property type="match status" value="1"/>
</dbReference>
<evidence type="ECO:0000256" key="4">
    <source>
        <dbReference type="ARBA" id="ARBA00040296"/>
    </source>
</evidence>
<sequence length="129" mass="14514">MRRLIVVVGADGRQGSSVIEALLEYSDKWHIRGITEDLTSTYSQELIRRGVHMVKCNINNREECCLAFTGAYGVFAITNYWNATDGGEYEQAFNLIEAARKVNVQHFITSGIPDTAAFEKNQFDLPLHS</sequence>
<evidence type="ECO:0000313" key="6">
    <source>
        <dbReference type="EMBL" id="CAF5159478.1"/>
    </source>
</evidence>
<dbReference type="SUPFAM" id="SSF51735">
    <property type="entry name" value="NAD(P)-binding Rossmann-fold domains"/>
    <property type="match status" value="1"/>
</dbReference>
<dbReference type="PANTHER" id="PTHR42748:SF30">
    <property type="entry name" value="NMRA-LIKE DOMAIN-CONTAINING PROTEIN"/>
    <property type="match status" value="1"/>
</dbReference>
<dbReference type="Pfam" id="PF05368">
    <property type="entry name" value="NmrA"/>
    <property type="match status" value="1"/>
</dbReference>
<feature type="non-terminal residue" evidence="6">
    <location>
        <position position="1"/>
    </location>
</feature>
<accession>A0A8S3GDL2</accession>
<reference evidence="6" key="1">
    <citation type="submission" date="2021-02" db="EMBL/GenBank/DDBJ databases">
        <authorList>
            <person name="Nowell W R."/>
        </authorList>
    </citation>
    <scope>NUCLEOTIDE SEQUENCE</scope>
</reference>
<evidence type="ECO:0000259" key="5">
    <source>
        <dbReference type="Pfam" id="PF05368"/>
    </source>
</evidence>
<dbReference type="InterPro" id="IPR036291">
    <property type="entry name" value="NAD(P)-bd_dom_sf"/>
</dbReference>
<organism evidence="6 7">
    <name type="scientific">Rotaria magnacalcarata</name>
    <dbReference type="NCBI Taxonomy" id="392030"/>
    <lineage>
        <taxon>Eukaryota</taxon>
        <taxon>Metazoa</taxon>
        <taxon>Spiralia</taxon>
        <taxon>Gnathifera</taxon>
        <taxon>Rotifera</taxon>
        <taxon>Eurotatoria</taxon>
        <taxon>Bdelloidea</taxon>
        <taxon>Philodinida</taxon>
        <taxon>Philodinidae</taxon>
        <taxon>Rotaria</taxon>
    </lineage>
</organism>
<dbReference type="InterPro" id="IPR051164">
    <property type="entry name" value="NmrA-like_oxidored"/>
</dbReference>
<comment type="similarity">
    <text evidence="1">Belongs to the NmrA-type oxidoreductase family.</text>
</comment>